<accession>A0A1V9DLW2</accession>
<name>A0A1V9DLW2_9GAMM</name>
<evidence type="ECO:0000313" key="2">
    <source>
        <dbReference type="EMBL" id="OQP34744.1"/>
    </source>
</evidence>
<keyword evidence="1" id="KW-0472">Membrane</keyword>
<dbReference type="NCBIfam" id="NF000536">
    <property type="entry name" value="YmiA"/>
    <property type="match status" value="1"/>
</dbReference>
<feature type="transmembrane region" description="Helical" evidence="1">
    <location>
        <begin position="28"/>
        <end position="51"/>
    </location>
</feature>
<dbReference type="Proteomes" id="UP000192769">
    <property type="component" value="Unassembled WGS sequence"/>
</dbReference>
<dbReference type="AlphaFoldDB" id="A0A1V9DLW2"/>
<proteinExistence type="predicted"/>
<dbReference type="EMBL" id="MWUE01000011">
    <property type="protein sequence ID" value="OQP34744.1"/>
    <property type="molecule type" value="Genomic_DNA"/>
</dbReference>
<keyword evidence="1" id="KW-0812">Transmembrane</keyword>
<organism evidence="2 3">
    <name type="scientific">Pantoea latae</name>
    <dbReference type="NCBI Taxonomy" id="1964541"/>
    <lineage>
        <taxon>Bacteria</taxon>
        <taxon>Pseudomonadati</taxon>
        <taxon>Pseudomonadota</taxon>
        <taxon>Gammaproteobacteria</taxon>
        <taxon>Enterobacterales</taxon>
        <taxon>Erwiniaceae</taxon>
        <taxon>Pantoea</taxon>
    </lineage>
</organism>
<comment type="caution">
    <text evidence="2">The sequence shown here is derived from an EMBL/GenBank/DDBJ whole genome shotgun (WGS) entry which is preliminary data.</text>
</comment>
<evidence type="ECO:0000313" key="3">
    <source>
        <dbReference type="Proteomes" id="UP000192769"/>
    </source>
</evidence>
<protein>
    <submittedName>
        <fullName evidence="2">Uncharacterized protein</fullName>
    </submittedName>
</protein>
<dbReference type="RefSeq" id="WP_081138105.1">
    <property type="nucleotide sequence ID" value="NZ_MWUE01000011.1"/>
</dbReference>
<sequence>MATRLTVQPDFRAKSTKVERSGNIRRKAWLTVIAASALFWVVVALMIWRMWG</sequence>
<evidence type="ECO:0000256" key="1">
    <source>
        <dbReference type="SAM" id="Phobius"/>
    </source>
</evidence>
<reference evidence="2 3" key="1">
    <citation type="submission" date="2017-02" db="EMBL/GenBank/DDBJ databases">
        <title>Whole genome shotgun sequence of Pantoea agglomerans strain AS1 isolated from a cycad, Zamia floridana in Central Florida, USA.</title>
        <authorList>
            <person name="Lata P."/>
            <person name="Govindarajan S."/>
            <person name="Qi F."/>
            <person name="Li J.-L."/>
            <person name="Maurya S.K."/>
            <person name="Sahoo M.K."/>
        </authorList>
    </citation>
    <scope>NUCLEOTIDE SEQUENCE [LARGE SCALE GENOMIC DNA]</scope>
    <source>
        <strain evidence="2 3">AS1</strain>
    </source>
</reference>
<dbReference type="OrthoDB" id="6540960at2"/>
<dbReference type="Pfam" id="PF22868">
    <property type="entry name" value="YmiA-like"/>
    <property type="match status" value="1"/>
</dbReference>
<keyword evidence="3" id="KW-1185">Reference proteome</keyword>
<gene>
    <name evidence="2" type="ORF">B2J69_08015</name>
</gene>
<keyword evidence="1" id="KW-1133">Transmembrane helix</keyword>
<dbReference type="InterPro" id="IPR047744">
    <property type="entry name" value="YmiA_put-like"/>
</dbReference>